<keyword evidence="1" id="KW-1133">Transmembrane helix</keyword>
<dbReference type="AlphaFoldDB" id="A0A1V9XAF6"/>
<gene>
    <name evidence="2" type="ORF">BIW11_04175</name>
</gene>
<dbReference type="Proteomes" id="UP000192247">
    <property type="component" value="Unassembled WGS sequence"/>
</dbReference>
<organism evidence="2 3">
    <name type="scientific">Tropilaelaps mercedesae</name>
    <dbReference type="NCBI Taxonomy" id="418985"/>
    <lineage>
        <taxon>Eukaryota</taxon>
        <taxon>Metazoa</taxon>
        <taxon>Ecdysozoa</taxon>
        <taxon>Arthropoda</taxon>
        <taxon>Chelicerata</taxon>
        <taxon>Arachnida</taxon>
        <taxon>Acari</taxon>
        <taxon>Parasitiformes</taxon>
        <taxon>Mesostigmata</taxon>
        <taxon>Gamasina</taxon>
        <taxon>Dermanyssoidea</taxon>
        <taxon>Laelapidae</taxon>
        <taxon>Tropilaelaps</taxon>
    </lineage>
</organism>
<keyword evidence="1" id="KW-0472">Membrane</keyword>
<reference evidence="2 3" key="1">
    <citation type="journal article" date="2017" name="Gigascience">
        <title>Draft genome of the honey bee ectoparasitic mite, Tropilaelaps mercedesae, is shaped by the parasitic life history.</title>
        <authorList>
            <person name="Dong X."/>
            <person name="Armstrong S.D."/>
            <person name="Xia D."/>
            <person name="Makepeace B.L."/>
            <person name="Darby A.C."/>
            <person name="Kadowaki T."/>
        </authorList>
    </citation>
    <scope>NUCLEOTIDE SEQUENCE [LARGE SCALE GENOMIC DNA]</scope>
    <source>
        <strain evidence="2">Wuxi-XJTLU</strain>
    </source>
</reference>
<accession>A0A1V9XAF6</accession>
<keyword evidence="3" id="KW-1185">Reference proteome</keyword>
<feature type="transmembrane region" description="Helical" evidence="1">
    <location>
        <begin position="44"/>
        <end position="62"/>
    </location>
</feature>
<protein>
    <submittedName>
        <fullName evidence="2">Uncharacterized protein</fullName>
    </submittedName>
</protein>
<sequence length="103" mass="11408">MANRNVTKSHTHEMMNGYGHHLWRTNVIFALEAALVKVNGRKSVALVAVVLIGAGLLSWAQFDTNAIDAAYNAAIEKIGSRRAQLKTLAGRAIRQANKREQRR</sequence>
<evidence type="ECO:0000256" key="1">
    <source>
        <dbReference type="SAM" id="Phobius"/>
    </source>
</evidence>
<comment type="caution">
    <text evidence="2">The sequence shown here is derived from an EMBL/GenBank/DDBJ whole genome shotgun (WGS) entry which is preliminary data.</text>
</comment>
<evidence type="ECO:0000313" key="3">
    <source>
        <dbReference type="Proteomes" id="UP000192247"/>
    </source>
</evidence>
<name>A0A1V9XAF6_9ACAR</name>
<dbReference type="InParanoid" id="A0A1V9XAF6"/>
<proteinExistence type="predicted"/>
<dbReference type="EMBL" id="MNPL01017730">
    <property type="protein sequence ID" value="OQR70373.1"/>
    <property type="molecule type" value="Genomic_DNA"/>
</dbReference>
<evidence type="ECO:0000313" key="2">
    <source>
        <dbReference type="EMBL" id="OQR70373.1"/>
    </source>
</evidence>
<keyword evidence="1" id="KW-0812">Transmembrane</keyword>